<evidence type="ECO:0000256" key="2">
    <source>
        <dbReference type="ARBA" id="ARBA00006671"/>
    </source>
</evidence>
<dbReference type="PANTHER" id="PTHR33420:SF3">
    <property type="entry name" value="FIMBRIAL SUBUNIT ELFA"/>
    <property type="match status" value="1"/>
</dbReference>
<dbReference type="InterPro" id="IPR008966">
    <property type="entry name" value="Adhesion_dom_sf"/>
</dbReference>
<proteinExistence type="inferred from homology"/>
<dbReference type="SUPFAM" id="SSF49401">
    <property type="entry name" value="Bacterial adhesins"/>
    <property type="match status" value="1"/>
</dbReference>
<feature type="chain" id="PRO_5013322678" evidence="5">
    <location>
        <begin position="22"/>
        <end position="181"/>
    </location>
</feature>
<dbReference type="InterPro" id="IPR050263">
    <property type="entry name" value="Bact_Fimbrial_Adh_Pro"/>
</dbReference>
<dbReference type="AlphaFoldDB" id="A0A1Y3KMR3"/>
<organism evidence="7 8">
    <name type="scientific">Pseudomonas putida</name>
    <name type="common">Arthrobacter siderocapsulatus</name>
    <dbReference type="NCBI Taxonomy" id="303"/>
    <lineage>
        <taxon>Bacteria</taxon>
        <taxon>Pseudomonadati</taxon>
        <taxon>Pseudomonadota</taxon>
        <taxon>Gammaproteobacteria</taxon>
        <taxon>Pseudomonadales</taxon>
        <taxon>Pseudomonadaceae</taxon>
        <taxon>Pseudomonas</taxon>
    </lineage>
</organism>
<evidence type="ECO:0000256" key="1">
    <source>
        <dbReference type="ARBA" id="ARBA00004561"/>
    </source>
</evidence>
<gene>
    <name evidence="7" type="ORF">B8W72_22665</name>
</gene>
<accession>A0A1Y3KMR3</accession>
<dbReference type="InterPro" id="IPR036937">
    <property type="entry name" value="Adhesion_dom_fimbrial_sf"/>
</dbReference>
<dbReference type="RefSeq" id="WP_086978044.1">
    <property type="nucleotide sequence ID" value="NZ_NFSB01000086.1"/>
</dbReference>
<feature type="domain" description="Fimbrial-type adhesion" evidence="6">
    <location>
        <begin position="26"/>
        <end position="180"/>
    </location>
</feature>
<name>A0A1Y3KMR3_PSEPU</name>
<comment type="subcellular location">
    <subcellularLocation>
        <location evidence="1">Fimbrium</location>
    </subcellularLocation>
</comment>
<dbReference type="Proteomes" id="UP000196082">
    <property type="component" value="Unassembled WGS sequence"/>
</dbReference>
<dbReference type="InterPro" id="IPR000259">
    <property type="entry name" value="Adhesion_dom_fimbrial"/>
</dbReference>
<dbReference type="GO" id="GO:0043709">
    <property type="term" value="P:cell adhesion involved in single-species biofilm formation"/>
    <property type="evidence" value="ECO:0007669"/>
    <property type="project" value="TreeGrafter"/>
</dbReference>
<comment type="similarity">
    <text evidence="2">Belongs to the fimbrial protein family.</text>
</comment>
<comment type="caution">
    <text evidence="7">The sequence shown here is derived from an EMBL/GenBank/DDBJ whole genome shotgun (WGS) entry which is preliminary data.</text>
</comment>
<evidence type="ECO:0000256" key="3">
    <source>
        <dbReference type="ARBA" id="ARBA00022729"/>
    </source>
</evidence>
<sequence length="181" mass="18074">MKKTLLTLAIGLGLASNAAFANTGTINFYGQVHAGTCPIVIIDPSTGLPVARINMGNVSVSQFNAIGDEAGSRAFGMRVTPGSGCVVPPNSSAKVTFTAAYGGAGTGGELYALEPGGANGLALTIKDNAGTPVVNGTASKDYPLSATNPTTMIFSAAYKSIGTAVTAGTANTDVQFLVDIP</sequence>
<reference evidence="7 8" key="1">
    <citation type="submission" date="2017-05" db="EMBL/GenBank/DDBJ databases">
        <title>Whole genome sequence of Pseudomonas putida isolate 1312 commercialized as a biostimulant.</title>
        <authorList>
            <person name="Crovadore J."/>
            <person name="Blanc P."/>
            <person name="Chablais R."/>
            <person name="Cochard B."/>
            <person name="Grizard D."/>
            <person name="Lefort F."/>
        </authorList>
    </citation>
    <scope>NUCLEOTIDE SEQUENCE [LARGE SCALE GENOMIC DNA]</scope>
    <source>
        <strain evidence="7 8">1312</strain>
    </source>
</reference>
<evidence type="ECO:0000256" key="5">
    <source>
        <dbReference type="SAM" id="SignalP"/>
    </source>
</evidence>
<dbReference type="EMBL" id="NFSB01000086">
    <property type="protein sequence ID" value="OUM26975.1"/>
    <property type="molecule type" value="Genomic_DNA"/>
</dbReference>
<feature type="signal peptide" evidence="5">
    <location>
        <begin position="1"/>
        <end position="21"/>
    </location>
</feature>
<dbReference type="GO" id="GO:0009289">
    <property type="term" value="C:pilus"/>
    <property type="evidence" value="ECO:0007669"/>
    <property type="project" value="UniProtKB-SubCell"/>
</dbReference>
<keyword evidence="3 5" id="KW-0732">Signal</keyword>
<evidence type="ECO:0000259" key="6">
    <source>
        <dbReference type="Pfam" id="PF00419"/>
    </source>
</evidence>
<evidence type="ECO:0000313" key="7">
    <source>
        <dbReference type="EMBL" id="OUM26975.1"/>
    </source>
</evidence>
<dbReference type="Gene3D" id="2.60.40.1090">
    <property type="entry name" value="Fimbrial-type adhesion domain"/>
    <property type="match status" value="1"/>
</dbReference>
<dbReference type="Pfam" id="PF00419">
    <property type="entry name" value="Fimbrial"/>
    <property type="match status" value="1"/>
</dbReference>
<evidence type="ECO:0000313" key="8">
    <source>
        <dbReference type="Proteomes" id="UP000196082"/>
    </source>
</evidence>
<protein>
    <submittedName>
        <fullName evidence="7">Type 1 pili subunit FimI</fullName>
    </submittedName>
</protein>
<keyword evidence="4" id="KW-0281">Fimbrium</keyword>
<dbReference type="PANTHER" id="PTHR33420">
    <property type="entry name" value="FIMBRIAL SUBUNIT ELFA-RELATED"/>
    <property type="match status" value="1"/>
</dbReference>
<evidence type="ECO:0000256" key="4">
    <source>
        <dbReference type="ARBA" id="ARBA00023263"/>
    </source>
</evidence>